<dbReference type="SUPFAM" id="SSF56322">
    <property type="entry name" value="ADC synthase"/>
    <property type="match status" value="1"/>
</dbReference>
<evidence type="ECO:0000313" key="2">
    <source>
        <dbReference type="EMBL" id="SUY23623.1"/>
    </source>
</evidence>
<dbReference type="InterPro" id="IPR015890">
    <property type="entry name" value="Chorismate_C"/>
</dbReference>
<dbReference type="Pfam" id="PF00425">
    <property type="entry name" value="Chorismate_bind"/>
    <property type="match status" value="1"/>
</dbReference>
<protein>
    <submittedName>
        <fullName evidence="2">Para-aminobenzoate synthase component I</fullName>
        <ecNumber evidence="2">2.6.1.85</ecNumber>
    </submittedName>
</protein>
<dbReference type="PANTHER" id="PTHR11236">
    <property type="entry name" value="AMINOBENZOATE/ANTHRANILATE SYNTHASE"/>
    <property type="match status" value="1"/>
</dbReference>
<name>A0A381I9E0_CLODI</name>
<accession>A0A381I9E0</accession>
<dbReference type="PRINTS" id="PR00095">
    <property type="entry name" value="ANTSNTHASEI"/>
</dbReference>
<dbReference type="InterPro" id="IPR019999">
    <property type="entry name" value="Anth_synth_I-like"/>
</dbReference>
<evidence type="ECO:0000259" key="1">
    <source>
        <dbReference type="Pfam" id="PF00425"/>
    </source>
</evidence>
<dbReference type="EMBL" id="UFWD01000001">
    <property type="protein sequence ID" value="SUY23623.1"/>
    <property type="molecule type" value="Genomic_DNA"/>
</dbReference>
<sequence>MEIIDELEPTQRNVYTGSIGYIGFNGDMDFNIAIRTIIKNDKKVYFQVGGGMTWDSDPDEEYQETLDKAKSIMKALRGYYEE</sequence>
<proteinExistence type="predicted"/>
<dbReference type="PANTHER" id="PTHR11236:SF9">
    <property type="entry name" value="ANTHRANILATE SYNTHASE COMPONENT 1"/>
    <property type="match status" value="1"/>
</dbReference>
<dbReference type="GO" id="GO:0000162">
    <property type="term" value="P:L-tryptophan biosynthetic process"/>
    <property type="evidence" value="ECO:0007669"/>
    <property type="project" value="TreeGrafter"/>
</dbReference>
<dbReference type="AlphaFoldDB" id="A0A381I9E0"/>
<feature type="domain" description="Chorismate-utilising enzyme C-terminal" evidence="1">
    <location>
        <begin position="1"/>
        <end position="68"/>
    </location>
</feature>
<dbReference type="GO" id="GO:0046820">
    <property type="term" value="F:4-amino-4-deoxychorismate synthase activity"/>
    <property type="evidence" value="ECO:0007669"/>
    <property type="project" value="UniProtKB-EC"/>
</dbReference>
<organism evidence="2">
    <name type="scientific">Clostridioides difficile</name>
    <name type="common">Peptoclostridium difficile</name>
    <dbReference type="NCBI Taxonomy" id="1496"/>
    <lineage>
        <taxon>Bacteria</taxon>
        <taxon>Bacillati</taxon>
        <taxon>Bacillota</taxon>
        <taxon>Clostridia</taxon>
        <taxon>Peptostreptococcales</taxon>
        <taxon>Peptostreptococcaceae</taxon>
        <taxon>Clostridioides</taxon>
    </lineage>
</organism>
<dbReference type="Gene3D" id="3.60.120.10">
    <property type="entry name" value="Anthranilate synthase"/>
    <property type="match status" value="1"/>
</dbReference>
<keyword evidence="2" id="KW-0808">Transferase</keyword>
<keyword evidence="2" id="KW-0032">Aminotransferase</keyword>
<dbReference type="InterPro" id="IPR005801">
    <property type="entry name" value="ADC_synthase"/>
</dbReference>
<reference evidence="2" key="1">
    <citation type="submission" date="2018-06" db="EMBL/GenBank/DDBJ databases">
        <authorList>
            <consortium name="Pathogen Informatics"/>
            <person name="Doyle S."/>
        </authorList>
    </citation>
    <scope>NUCLEOTIDE SEQUENCE</scope>
    <source>
        <strain evidence="2">NCTC13307</strain>
    </source>
</reference>
<dbReference type="EC" id="2.6.1.85" evidence="2"/>
<gene>
    <name evidence="2" type="primary">pabB_2</name>
    <name evidence="2" type="ORF">NCTC13307_01822</name>
</gene>